<proteinExistence type="predicted"/>
<dbReference type="Pfam" id="PF05699">
    <property type="entry name" value="Dimer_Tnp_hAT"/>
    <property type="match status" value="1"/>
</dbReference>
<sequence>MFTMHVRRLTLDSKRSKSGSERINYRLAQESRYRKLSFQRRVDRQICLYPSCSECSETVALIKSANVKRHYKIKHRSFEQTHPQQSEVWARKINKLQAQCDRSTRVNKKIKQIPMSRTTTARKSEILAEDVLTLRDEAIRSAPCRALAVDEPTDVSDNAQLLIFYHTEKKEFCEDLLDITSHLNELNWKLEVFKKDVQGDCAHFPKAQEQLQGERDVSPHVDFIDKLIRNFRNLFDSFSLGQQHLLQIENIFLITDVTGFSKEVTQTFNKCCTKREHFQLTDQDTFWLQAVSETVFPGLTKVALHTLNMFGSTYSCESSVSTMNIITNKYRSRLTNEHLHMCMTMALTSIHSNYWQGKQKPISLTKEERWRSEVGESRRDTY</sequence>
<reference evidence="2" key="1">
    <citation type="journal article" date="2014" name="Nat. Commun.">
        <title>The rainbow trout genome provides novel insights into evolution after whole-genome duplication in vertebrates.</title>
        <authorList>
            <person name="Berthelot C."/>
            <person name="Brunet F."/>
            <person name="Chalopin D."/>
            <person name="Juanchich A."/>
            <person name="Bernard M."/>
            <person name="Noel B."/>
            <person name="Bento P."/>
            <person name="Da Silva C."/>
            <person name="Labadie K."/>
            <person name="Alberti A."/>
            <person name="Aury J.M."/>
            <person name="Louis A."/>
            <person name="Dehais P."/>
            <person name="Bardou P."/>
            <person name="Montfort J."/>
            <person name="Klopp C."/>
            <person name="Cabau C."/>
            <person name="Gaspin C."/>
            <person name="Thorgaard G.H."/>
            <person name="Boussaha M."/>
            <person name="Quillet E."/>
            <person name="Guyomard R."/>
            <person name="Galiana D."/>
            <person name="Bobe J."/>
            <person name="Volff J.N."/>
            <person name="Genet C."/>
            <person name="Wincker P."/>
            <person name="Jaillon O."/>
            <person name="Roest Crollius H."/>
            <person name="Guiguen Y."/>
        </authorList>
    </citation>
    <scope>NUCLEOTIDE SEQUENCE [LARGE SCALE GENOMIC DNA]</scope>
</reference>
<evidence type="ECO:0000313" key="2">
    <source>
        <dbReference type="EMBL" id="CDQ65065.1"/>
    </source>
</evidence>
<organism evidence="2 3">
    <name type="scientific">Oncorhynchus mykiss</name>
    <name type="common">Rainbow trout</name>
    <name type="synonym">Salmo gairdneri</name>
    <dbReference type="NCBI Taxonomy" id="8022"/>
    <lineage>
        <taxon>Eukaryota</taxon>
        <taxon>Metazoa</taxon>
        <taxon>Chordata</taxon>
        <taxon>Craniata</taxon>
        <taxon>Vertebrata</taxon>
        <taxon>Euteleostomi</taxon>
        <taxon>Actinopterygii</taxon>
        <taxon>Neopterygii</taxon>
        <taxon>Teleostei</taxon>
        <taxon>Protacanthopterygii</taxon>
        <taxon>Salmoniformes</taxon>
        <taxon>Salmonidae</taxon>
        <taxon>Salmoninae</taxon>
        <taxon>Oncorhynchus</taxon>
    </lineage>
</organism>
<evidence type="ECO:0000313" key="3">
    <source>
        <dbReference type="Proteomes" id="UP000193380"/>
    </source>
</evidence>
<dbReference type="Proteomes" id="UP000193380">
    <property type="component" value="Unassembled WGS sequence"/>
</dbReference>
<evidence type="ECO:0000259" key="1">
    <source>
        <dbReference type="Pfam" id="PF05699"/>
    </source>
</evidence>
<gene>
    <name evidence="2" type="ORF">GSONMT00072517001</name>
</gene>
<reference evidence="2" key="2">
    <citation type="submission" date="2014-03" db="EMBL/GenBank/DDBJ databases">
        <authorList>
            <person name="Genoscope - CEA"/>
        </authorList>
    </citation>
    <scope>NUCLEOTIDE SEQUENCE</scope>
</reference>
<protein>
    <recommendedName>
        <fullName evidence="1">HAT C-terminal dimerisation domain-containing protein</fullName>
    </recommendedName>
</protein>
<dbReference type="PANTHER" id="PTHR45913">
    <property type="entry name" value="EPM2A-INTERACTING PROTEIN 1"/>
    <property type="match status" value="1"/>
</dbReference>
<dbReference type="STRING" id="8022.A0A060WKG7"/>
<dbReference type="InterPro" id="IPR008906">
    <property type="entry name" value="HATC_C_dom"/>
</dbReference>
<feature type="domain" description="HAT C-terminal dimerisation" evidence="1">
    <location>
        <begin position="287"/>
        <end position="344"/>
    </location>
</feature>
<dbReference type="PANTHER" id="PTHR45913:SF21">
    <property type="entry name" value="DUF4371 DOMAIN-CONTAINING PROTEIN"/>
    <property type="match status" value="1"/>
</dbReference>
<dbReference type="PaxDb" id="8022-A0A060WKG7"/>
<dbReference type="GO" id="GO:0046983">
    <property type="term" value="F:protein dimerization activity"/>
    <property type="evidence" value="ECO:0007669"/>
    <property type="project" value="InterPro"/>
</dbReference>
<dbReference type="EMBL" id="FR904492">
    <property type="protein sequence ID" value="CDQ65065.1"/>
    <property type="molecule type" value="Genomic_DNA"/>
</dbReference>
<dbReference type="AlphaFoldDB" id="A0A060WKG7"/>
<name>A0A060WKG7_ONCMY</name>
<accession>A0A060WKG7</accession>